<organism evidence="2 3">
    <name type="scientific">Schleiferilactobacillus harbinensis DSM 16991</name>
    <dbReference type="NCBI Taxonomy" id="1122147"/>
    <lineage>
        <taxon>Bacteria</taxon>
        <taxon>Bacillati</taxon>
        <taxon>Bacillota</taxon>
        <taxon>Bacilli</taxon>
        <taxon>Lactobacillales</taxon>
        <taxon>Lactobacillaceae</taxon>
        <taxon>Schleiferilactobacillus</taxon>
    </lineage>
</organism>
<dbReference type="PATRIC" id="fig|1122147.4.peg.3169"/>
<dbReference type="PIRSF" id="PIRSF018637">
    <property type="entry name" value="TrmK"/>
    <property type="match status" value="1"/>
</dbReference>
<dbReference type="eggNOG" id="COG2384">
    <property type="taxonomic scope" value="Bacteria"/>
</dbReference>
<dbReference type="SUPFAM" id="SSF53335">
    <property type="entry name" value="S-adenosyl-L-methionine-dependent methyltransferases"/>
    <property type="match status" value="1"/>
</dbReference>
<evidence type="ECO:0000256" key="1">
    <source>
        <dbReference type="SAM" id="MobiDB-lite"/>
    </source>
</evidence>
<feature type="compositionally biased region" description="Basic and acidic residues" evidence="1">
    <location>
        <begin position="227"/>
        <end position="246"/>
    </location>
</feature>
<dbReference type="Pfam" id="PF04816">
    <property type="entry name" value="TrmK"/>
    <property type="match status" value="1"/>
</dbReference>
<dbReference type="Gene3D" id="1.10.287.1890">
    <property type="match status" value="1"/>
</dbReference>
<name>A0A0R1X8D3_9LACO</name>
<evidence type="ECO:0000313" key="3">
    <source>
        <dbReference type="Proteomes" id="UP000050949"/>
    </source>
</evidence>
<dbReference type="OrthoDB" id="5881184at2"/>
<dbReference type="Gene3D" id="3.40.50.150">
    <property type="entry name" value="Vaccinia Virus protein VP39"/>
    <property type="match status" value="1"/>
</dbReference>
<dbReference type="PANTHER" id="PTHR38451:SF1">
    <property type="entry name" value="TRNA (ADENINE(22)-N(1))-METHYLTRANSFERASE"/>
    <property type="match status" value="1"/>
</dbReference>
<dbReference type="InterPro" id="IPR006901">
    <property type="entry name" value="TrmK"/>
</dbReference>
<dbReference type="Proteomes" id="UP000050949">
    <property type="component" value="Unassembled WGS sequence"/>
</dbReference>
<dbReference type="EMBL" id="AZFW01000072">
    <property type="protein sequence ID" value="KRM26522.1"/>
    <property type="molecule type" value="Genomic_DNA"/>
</dbReference>
<feature type="region of interest" description="Disordered" evidence="1">
    <location>
        <begin position="224"/>
        <end position="246"/>
    </location>
</feature>
<protein>
    <recommendedName>
        <fullName evidence="4">SAM-dependent methyltransferase</fullName>
    </recommendedName>
</protein>
<reference evidence="2 3" key="1">
    <citation type="journal article" date="2015" name="Genome Announc.">
        <title>Expanding the biotechnology potential of lactobacilli through comparative genomics of 213 strains and associated genera.</title>
        <authorList>
            <person name="Sun Z."/>
            <person name="Harris H.M."/>
            <person name="McCann A."/>
            <person name="Guo C."/>
            <person name="Argimon S."/>
            <person name="Zhang W."/>
            <person name="Yang X."/>
            <person name="Jeffery I.B."/>
            <person name="Cooney J.C."/>
            <person name="Kagawa T.F."/>
            <person name="Liu W."/>
            <person name="Song Y."/>
            <person name="Salvetti E."/>
            <person name="Wrobel A."/>
            <person name="Rasinkangas P."/>
            <person name="Parkhill J."/>
            <person name="Rea M.C."/>
            <person name="O'Sullivan O."/>
            <person name="Ritari J."/>
            <person name="Douillard F.P."/>
            <person name="Paul Ross R."/>
            <person name="Yang R."/>
            <person name="Briner A.E."/>
            <person name="Felis G.E."/>
            <person name="de Vos W.M."/>
            <person name="Barrangou R."/>
            <person name="Klaenhammer T.R."/>
            <person name="Caufield P.W."/>
            <person name="Cui Y."/>
            <person name="Zhang H."/>
            <person name="O'Toole P.W."/>
        </authorList>
    </citation>
    <scope>NUCLEOTIDE SEQUENCE [LARGE SCALE GENOMIC DNA]</scope>
    <source>
        <strain evidence="2 3">DSM 16991</strain>
    </source>
</reference>
<accession>A0A0R1X8D3</accession>
<evidence type="ECO:0000313" key="2">
    <source>
        <dbReference type="EMBL" id="KRM26522.1"/>
    </source>
</evidence>
<dbReference type="PANTHER" id="PTHR38451">
    <property type="entry name" value="TRNA (ADENINE(22)-N(1))-METHYLTRANSFERASE"/>
    <property type="match status" value="1"/>
</dbReference>
<gene>
    <name evidence="2" type="ORF">FC91_GL003063</name>
</gene>
<dbReference type="InterPro" id="IPR029063">
    <property type="entry name" value="SAM-dependent_MTases_sf"/>
</dbReference>
<dbReference type="AlphaFoldDB" id="A0A0R1X8D3"/>
<comment type="caution">
    <text evidence="2">The sequence shown here is derived from an EMBL/GenBank/DDBJ whole genome shotgun (WGS) entry which is preliminary data.</text>
</comment>
<sequence length="246" mass="27377">MYQEKVEAFFVTQDKHTATLLSDRLAVVAQFIPQDAVVADIGTDHAYLPIYLIHEGVSPRVVASDVGAGPVASATRNVTEAQVTSQVSVRQGDGLSTLTADDGITCVVIAGMGGALITDILEAGQSDLQHTERLILQPNIGSDRVRTWLVQHRYSINAERIIDEDHHIYEIIVADPVQEAVTLAPADILMGPHLRQEKSEVWRRYWQDRHDHNQELLADLRQAQTDQSEKADQVKEEQQMIEKELA</sequence>
<dbReference type="GO" id="GO:0160105">
    <property type="term" value="F:tRNA (adenine(22)-N1)-methyltransferase activity"/>
    <property type="evidence" value="ECO:0007669"/>
    <property type="project" value="InterPro"/>
</dbReference>
<evidence type="ECO:0008006" key="4">
    <source>
        <dbReference type="Google" id="ProtNLM"/>
    </source>
</evidence>
<proteinExistence type="predicted"/>